<keyword evidence="2" id="KW-1185">Reference proteome</keyword>
<protein>
    <submittedName>
        <fullName evidence="1">Uncharacterized protein</fullName>
    </submittedName>
</protein>
<organism evidence="1 2">
    <name type="scientific">Paenibacillus tyrfis</name>
    <dbReference type="NCBI Taxonomy" id="1501230"/>
    <lineage>
        <taxon>Bacteria</taxon>
        <taxon>Bacillati</taxon>
        <taxon>Bacillota</taxon>
        <taxon>Bacilli</taxon>
        <taxon>Bacillales</taxon>
        <taxon>Paenibacillaceae</taxon>
        <taxon>Paenibacillus</taxon>
    </lineage>
</organism>
<gene>
    <name evidence="1" type="ORF">ET33_30205</name>
</gene>
<proteinExistence type="predicted"/>
<accession>A0A081NU22</accession>
<dbReference type="EMBL" id="JNVM01000051">
    <property type="protein sequence ID" value="KEQ21945.1"/>
    <property type="molecule type" value="Genomic_DNA"/>
</dbReference>
<name>A0A081NU22_9BACL</name>
<evidence type="ECO:0000313" key="1">
    <source>
        <dbReference type="EMBL" id="KEQ21945.1"/>
    </source>
</evidence>
<dbReference type="Proteomes" id="UP000028123">
    <property type="component" value="Unassembled WGS sequence"/>
</dbReference>
<dbReference type="AlphaFoldDB" id="A0A081NU22"/>
<sequence length="160" mass="18115">MKDLLIVEGKLTPLSSKTHITYQFYMPEPAECLVIDFRYSPKKLDDPHVSRELIEDAIDRYVNPSLQPVYKEQWEKFVPLQNLLTLSIDDPDGFRGSAHRHPNEQHHILSPKESSPGFIAGPIQEGIWRITVSVHCVVTEACHYTLSIRGGASVHELASV</sequence>
<comment type="caution">
    <text evidence="1">The sequence shown here is derived from an EMBL/GenBank/DDBJ whole genome shotgun (WGS) entry which is preliminary data.</text>
</comment>
<reference evidence="1 2" key="1">
    <citation type="submission" date="2014-06" db="EMBL/GenBank/DDBJ databases">
        <title>Draft genome sequence of Paenibacillus sp. MSt1.</title>
        <authorList>
            <person name="Aw Y.K."/>
            <person name="Ong K.S."/>
            <person name="Gan H.M."/>
            <person name="Lee S.M."/>
        </authorList>
    </citation>
    <scope>NUCLEOTIDE SEQUENCE [LARGE SCALE GENOMIC DNA]</scope>
    <source>
        <strain evidence="1 2">MSt1</strain>
    </source>
</reference>
<evidence type="ECO:0000313" key="2">
    <source>
        <dbReference type="Proteomes" id="UP000028123"/>
    </source>
</evidence>
<dbReference type="OrthoDB" id="1690737at2"/>
<dbReference type="eggNOG" id="COG0613">
    <property type="taxonomic scope" value="Bacteria"/>
</dbReference>
<dbReference type="RefSeq" id="WP_036692993.1">
    <property type="nucleotide sequence ID" value="NZ_JNVM01000051.1"/>
</dbReference>